<reference evidence="5 6" key="1">
    <citation type="submission" date="2020-04" db="EMBL/GenBank/DDBJ databases">
        <title>Nesterenkonia sp. nov., isolated from marine sediment.</title>
        <authorList>
            <person name="Zhang G."/>
        </authorList>
    </citation>
    <scope>NUCLEOTIDE SEQUENCE [LARGE SCALE GENOMIC DNA]</scope>
    <source>
        <strain evidence="5 6">MY13</strain>
    </source>
</reference>
<dbReference type="EMBL" id="JABAHY010000003">
    <property type="protein sequence ID" value="NLS09400.1"/>
    <property type="molecule type" value="Genomic_DNA"/>
</dbReference>
<sequence length="408" mass="44475">MTPRRLHKPLPADPRVRRLITSRLASRRISRRNLLAAGGAAGLLGTLAACGTQGTGTGGGSNGGGNGDSDELFWANWSLYLDYDADTGSYPTLDRFQEETGINVTYAEDIDGNESYYGTIQGQLAQGQNFGQDLICFTDFMAARLIQDDQTQELDHGNIPNLGNLLPSLQEVEFDPGRNHTVTWQSGLTGIAWNTDAVPQGVHSVEDLLTDPELHGRVLVLGEMRDTVGLIMMDQGVDITSFDDDDFENALDKLSAALSSGQIRQVESSYMEHLVSGDALACMAWSGDITQLNFEEGDRWDFAIPEAGGNLWSDNLLIPSGAENKANAEALMNFYLDPEVAAEVAAYVNYVCPVEGAQEAMEQIDPELAEDPLIFPTDETLSNVQVIRSMDVEEENELQSRFQSVIGN</sequence>
<evidence type="ECO:0000313" key="6">
    <source>
        <dbReference type="Proteomes" id="UP000523139"/>
    </source>
</evidence>
<accession>A0A7X8YDF8</accession>
<dbReference type="PRINTS" id="PR00909">
    <property type="entry name" value="SPERMDNBNDNG"/>
</dbReference>
<dbReference type="Pfam" id="PF13416">
    <property type="entry name" value="SBP_bac_8"/>
    <property type="match status" value="1"/>
</dbReference>
<keyword evidence="2" id="KW-0813">Transport</keyword>
<comment type="subcellular location">
    <subcellularLocation>
        <location evidence="1">Periplasm</location>
    </subcellularLocation>
</comment>
<dbReference type="CDD" id="cd13590">
    <property type="entry name" value="PBP2_PotD_PotF_like"/>
    <property type="match status" value="1"/>
</dbReference>
<keyword evidence="4" id="KW-0574">Periplasm</keyword>
<evidence type="ECO:0000313" key="5">
    <source>
        <dbReference type="EMBL" id="NLS09400.1"/>
    </source>
</evidence>
<dbReference type="RefSeq" id="WP_168886898.1">
    <property type="nucleotide sequence ID" value="NZ_JABAHY010000003.1"/>
</dbReference>
<dbReference type="Proteomes" id="UP000523139">
    <property type="component" value="Unassembled WGS sequence"/>
</dbReference>
<dbReference type="PANTHER" id="PTHR30222">
    <property type="entry name" value="SPERMIDINE/PUTRESCINE-BINDING PERIPLASMIC PROTEIN"/>
    <property type="match status" value="1"/>
</dbReference>
<dbReference type="SUPFAM" id="SSF53850">
    <property type="entry name" value="Periplasmic binding protein-like II"/>
    <property type="match status" value="1"/>
</dbReference>
<dbReference type="GO" id="GO:0019808">
    <property type="term" value="F:polyamine binding"/>
    <property type="evidence" value="ECO:0007669"/>
    <property type="project" value="InterPro"/>
</dbReference>
<evidence type="ECO:0000256" key="4">
    <source>
        <dbReference type="ARBA" id="ARBA00022764"/>
    </source>
</evidence>
<dbReference type="GO" id="GO:0042597">
    <property type="term" value="C:periplasmic space"/>
    <property type="evidence" value="ECO:0007669"/>
    <property type="project" value="UniProtKB-SubCell"/>
</dbReference>
<dbReference type="Gene3D" id="3.40.190.10">
    <property type="entry name" value="Periplasmic binding protein-like II"/>
    <property type="match status" value="2"/>
</dbReference>
<dbReference type="PANTHER" id="PTHR30222:SF17">
    <property type="entry name" value="SPERMIDINE_PUTRESCINE-BINDING PERIPLASMIC PROTEIN"/>
    <property type="match status" value="1"/>
</dbReference>
<dbReference type="GO" id="GO:0015846">
    <property type="term" value="P:polyamine transport"/>
    <property type="evidence" value="ECO:0007669"/>
    <property type="project" value="InterPro"/>
</dbReference>
<gene>
    <name evidence="5" type="ORF">HGQ17_05125</name>
</gene>
<organism evidence="5 6">
    <name type="scientific">Nesterenkonia sedimenti</name>
    <dbReference type="NCBI Taxonomy" id="1463632"/>
    <lineage>
        <taxon>Bacteria</taxon>
        <taxon>Bacillati</taxon>
        <taxon>Actinomycetota</taxon>
        <taxon>Actinomycetes</taxon>
        <taxon>Micrococcales</taxon>
        <taxon>Micrococcaceae</taxon>
        <taxon>Nesterenkonia</taxon>
    </lineage>
</organism>
<proteinExistence type="predicted"/>
<dbReference type="InterPro" id="IPR001188">
    <property type="entry name" value="Sperm_putr-bd"/>
</dbReference>
<protein>
    <submittedName>
        <fullName evidence="5">Spermidine/putrescine ABC transporter substrate-binding protein</fullName>
    </submittedName>
</protein>
<keyword evidence="6" id="KW-1185">Reference proteome</keyword>
<name>A0A7X8YDF8_9MICC</name>
<keyword evidence="3" id="KW-0732">Signal</keyword>
<evidence type="ECO:0000256" key="2">
    <source>
        <dbReference type="ARBA" id="ARBA00022448"/>
    </source>
</evidence>
<evidence type="ECO:0000256" key="3">
    <source>
        <dbReference type="ARBA" id="ARBA00022729"/>
    </source>
</evidence>
<evidence type="ECO:0000256" key="1">
    <source>
        <dbReference type="ARBA" id="ARBA00004418"/>
    </source>
</evidence>
<dbReference type="AlphaFoldDB" id="A0A7X8YDF8"/>
<dbReference type="InterPro" id="IPR006059">
    <property type="entry name" value="SBP"/>
</dbReference>
<comment type="caution">
    <text evidence="5">The sequence shown here is derived from an EMBL/GenBank/DDBJ whole genome shotgun (WGS) entry which is preliminary data.</text>
</comment>